<evidence type="ECO:0000256" key="4">
    <source>
        <dbReference type="ARBA" id="ARBA00006551"/>
    </source>
</evidence>
<sequence length="239" mass="25167">MAGLVKSLCGLVQIKGGEYEKLAEHSPPPEVGLRIHEALTVVNALLPAPITVTDALESLDETRRLVKARSLARSYYSCVSNLERLARHLPGKDTASIDAAVMAHQEKLRRMADTCLATILQLYMTVGASDCTSDVLVSQAIRSAAESNVIMEDVAIAERALGLRLSDTSAGAVPRAPETAATPGLPAPEPPSQERDAPECGPMPLPTAPRAIESAAAAPRVRAASADAPARKQRVPVLA</sequence>
<evidence type="ECO:0000256" key="3">
    <source>
        <dbReference type="ARBA" id="ARBA00004535"/>
    </source>
</evidence>
<evidence type="ECO:0000256" key="7">
    <source>
        <dbReference type="ARBA" id="ARBA00022812"/>
    </source>
</evidence>
<protein>
    <submittedName>
        <fullName evidence="11">Tegument protein UL51</fullName>
    </submittedName>
</protein>
<dbReference type="GeneID" id="26887578"/>
<dbReference type="Pfam" id="PF04540">
    <property type="entry name" value="Herpes_UL51"/>
    <property type="match status" value="1"/>
</dbReference>
<evidence type="ECO:0000256" key="10">
    <source>
        <dbReference type="SAM" id="MobiDB-lite"/>
    </source>
</evidence>
<keyword evidence="8" id="KW-0946">Virion</keyword>
<evidence type="ECO:0000256" key="5">
    <source>
        <dbReference type="ARBA" id="ARBA00022553"/>
    </source>
</evidence>
<dbReference type="GO" id="GO:0044177">
    <property type="term" value="C:host cell Golgi apparatus"/>
    <property type="evidence" value="ECO:0007669"/>
    <property type="project" value="UniProtKB-SubCell"/>
</dbReference>
<keyword evidence="9" id="KW-1035">Host cytoplasm</keyword>
<evidence type="ECO:0000313" key="11">
    <source>
        <dbReference type="EMBL" id="AFR32496.1"/>
    </source>
</evidence>
<dbReference type="InterPro" id="IPR007625">
    <property type="entry name" value="Herpes_UL51"/>
</dbReference>
<dbReference type="RefSeq" id="YP_009230186.1">
    <property type="nucleotide sequence ID" value="NC_029311.1"/>
</dbReference>
<feature type="region of interest" description="Disordered" evidence="10">
    <location>
        <begin position="168"/>
        <end position="239"/>
    </location>
</feature>
<organism evidence="11 12">
    <name type="scientific">Leporid alphaherpesvirus 4</name>
    <dbReference type="NCBI Taxonomy" id="481315"/>
    <lineage>
        <taxon>Viruses</taxon>
        <taxon>Duplodnaviria</taxon>
        <taxon>Heunggongvirae</taxon>
        <taxon>Peploviricota</taxon>
        <taxon>Herviviricetes</taxon>
        <taxon>Herpesvirales</taxon>
        <taxon>Orthoherpesviridae</taxon>
        <taxon>Alphaherpesvirinae</taxon>
        <taxon>Simplexvirus</taxon>
        <taxon>Simplexvirus leporidalpha4</taxon>
    </lineage>
</organism>
<comment type="similarity">
    <text evidence="4">Belongs to the herpesviridae UL51 family.</text>
</comment>
<dbReference type="Proteomes" id="UP000167073">
    <property type="component" value="Segment"/>
</dbReference>
<keyword evidence="6" id="KW-0920">Virion tegument</keyword>
<keyword evidence="7" id="KW-1040">Host Golgi apparatus</keyword>
<evidence type="ECO:0000313" key="12">
    <source>
        <dbReference type="Proteomes" id="UP000167073"/>
    </source>
</evidence>
<evidence type="ECO:0000256" key="8">
    <source>
        <dbReference type="ARBA" id="ARBA00022844"/>
    </source>
</evidence>
<proteinExistence type="inferred from homology"/>
<dbReference type="GO" id="GO:0019033">
    <property type="term" value="C:viral tegument"/>
    <property type="evidence" value="ECO:0007669"/>
    <property type="project" value="UniProtKB-SubCell"/>
</dbReference>
<feature type="compositionally biased region" description="Low complexity" evidence="10">
    <location>
        <begin position="208"/>
        <end position="228"/>
    </location>
</feature>
<name>J9QQT5_9ALPH</name>
<dbReference type="KEGG" id="vg:26887578"/>
<gene>
    <name evidence="11" type="primary">UL51</name>
</gene>
<accession>J9QQT5</accession>
<keyword evidence="12" id="KW-1185">Reference proteome</keyword>
<evidence type="ECO:0000256" key="9">
    <source>
        <dbReference type="ARBA" id="ARBA00023200"/>
    </source>
</evidence>
<dbReference type="EMBL" id="JQ596859">
    <property type="protein sequence ID" value="AFR32496.1"/>
    <property type="molecule type" value="Genomic_DNA"/>
</dbReference>
<reference evidence="11 12" key="1">
    <citation type="journal article" date="2012" name="Virology">
        <title>Analysis of the genome of leporid herpesvirus 4.</title>
        <authorList>
            <person name="Babra B."/>
            <person name="Watson G."/>
            <person name="Xu W."/>
            <person name="Jeffrey B.M."/>
            <person name="Xu J.R."/>
            <person name="Rockey D.D."/>
            <person name="Rohrmann G.F."/>
            <person name="Jin L."/>
        </authorList>
    </citation>
    <scope>NUCLEOTIDE SEQUENCE [LARGE SCALE GENOMIC DNA]</scope>
    <source>
        <strain evidence="11">LHV4012612</strain>
    </source>
</reference>
<dbReference type="OrthoDB" id="14321at10239"/>
<comment type="subcellular location">
    <subcellularLocation>
        <location evidence="1">Host Golgi apparatus</location>
    </subcellularLocation>
    <subcellularLocation>
        <location evidence="2">Host cytoplasm</location>
    </subcellularLocation>
    <subcellularLocation>
        <location evidence="3">Virion tegument</location>
    </subcellularLocation>
</comment>
<evidence type="ECO:0000256" key="2">
    <source>
        <dbReference type="ARBA" id="ARBA00004192"/>
    </source>
</evidence>
<evidence type="ECO:0000256" key="1">
    <source>
        <dbReference type="ARBA" id="ARBA00004136"/>
    </source>
</evidence>
<keyword evidence="5" id="KW-0597">Phosphoprotein</keyword>
<evidence type="ECO:0000256" key="6">
    <source>
        <dbReference type="ARBA" id="ARBA00022580"/>
    </source>
</evidence>